<organism evidence="1 2">
    <name type="scientific">Acaryochloris thomasi RCC1774</name>
    <dbReference type="NCBI Taxonomy" id="1764569"/>
    <lineage>
        <taxon>Bacteria</taxon>
        <taxon>Bacillati</taxon>
        <taxon>Cyanobacteriota</taxon>
        <taxon>Cyanophyceae</taxon>
        <taxon>Acaryochloridales</taxon>
        <taxon>Acaryochloridaceae</taxon>
        <taxon>Acaryochloris</taxon>
        <taxon>Acaryochloris thomasi</taxon>
    </lineage>
</organism>
<evidence type="ECO:0000313" key="2">
    <source>
        <dbReference type="Proteomes" id="UP000248857"/>
    </source>
</evidence>
<comment type="caution">
    <text evidence="1">The sequence shown here is derived from an EMBL/GenBank/DDBJ whole genome shotgun (WGS) entry which is preliminary data.</text>
</comment>
<dbReference type="RefSeq" id="WP_110986546.1">
    <property type="nucleotide sequence ID" value="NZ_CAWNWM010000007.1"/>
</dbReference>
<evidence type="ECO:0000313" key="1">
    <source>
        <dbReference type="EMBL" id="PZD73078.1"/>
    </source>
</evidence>
<evidence type="ECO:0008006" key="3">
    <source>
        <dbReference type="Google" id="ProtNLM"/>
    </source>
</evidence>
<accession>A0A2W1JHX1</accession>
<sequence length="180" mass="20474">MNIECDTRIPFPRPLVFQTYRDQLLDLIPYLPNVRSIDIKSRRDVRGQLFCINHWHGGGEIPALARSILSDDMLSWTEHNIWDSDTYTLIWRIETHAFTKAVSCGGENRFVEDGSHTVVENRGRLAINPQQLEGIPDLVRGHVASVVENYLSQKIAPNLLEMSQGVQQYLEASSLSSQDI</sequence>
<dbReference type="OrthoDB" id="459727at2"/>
<dbReference type="EMBL" id="PQWO01000007">
    <property type="protein sequence ID" value="PZD73078.1"/>
    <property type="molecule type" value="Genomic_DNA"/>
</dbReference>
<proteinExistence type="predicted"/>
<gene>
    <name evidence="1" type="ORF">C1752_02849</name>
</gene>
<reference evidence="1 2" key="1">
    <citation type="journal article" date="2018" name="Sci. Rep.">
        <title>A novel species of the marine cyanobacterium Acaryochloris with a unique pigment content and lifestyle.</title>
        <authorList>
            <person name="Partensky F."/>
            <person name="Six C."/>
            <person name="Ratin M."/>
            <person name="Garczarek L."/>
            <person name="Vaulot D."/>
            <person name="Probert I."/>
            <person name="Calteau A."/>
            <person name="Gourvil P."/>
            <person name="Marie D."/>
            <person name="Grebert T."/>
            <person name="Bouchier C."/>
            <person name="Le Panse S."/>
            <person name="Gachenot M."/>
            <person name="Rodriguez F."/>
            <person name="Garrido J.L."/>
        </authorList>
    </citation>
    <scope>NUCLEOTIDE SEQUENCE [LARGE SCALE GENOMIC DNA]</scope>
    <source>
        <strain evidence="1 2">RCC1774</strain>
    </source>
</reference>
<dbReference type="Proteomes" id="UP000248857">
    <property type="component" value="Unassembled WGS sequence"/>
</dbReference>
<protein>
    <recommendedName>
        <fullName evidence="3">Coenzyme Q-binding protein COQ10 START domain-containing protein</fullName>
    </recommendedName>
</protein>
<dbReference type="AlphaFoldDB" id="A0A2W1JHX1"/>
<keyword evidence="2" id="KW-1185">Reference proteome</keyword>
<name>A0A2W1JHX1_9CYAN</name>